<evidence type="ECO:0000313" key="1">
    <source>
        <dbReference type="EMBL" id="CCO05275.1"/>
    </source>
</evidence>
<protein>
    <submittedName>
        <fullName evidence="1">Uncharacterized protein</fullName>
    </submittedName>
</protein>
<dbReference type="Proteomes" id="UP000027600">
    <property type="component" value="Chromosome I"/>
</dbReference>
<name>A0ABP1WHI9_9FIRM</name>
<sequence length="123" mass="13718">MKIKKSNAELEQKLEQIKTLIKQKIELPSKTSYAIIKNKIAIERALEPFVLSRDEIIKNKAGGKTSVSAKDDPKAFNEICEAINEIALELSEVEISTIKLSDIAEREMPLSAIDALSFMIEEG</sequence>
<organism evidence="1 2">
    <name type="scientific">Ruminococcus bicirculans</name>
    <name type="common">ex Wegman et al. 2014</name>
    <dbReference type="NCBI Taxonomy" id="1160721"/>
    <lineage>
        <taxon>Bacteria</taxon>
        <taxon>Bacillati</taxon>
        <taxon>Bacillota</taxon>
        <taxon>Clostridia</taxon>
        <taxon>Eubacteriales</taxon>
        <taxon>Oscillospiraceae</taxon>
        <taxon>Ruminococcus</taxon>
    </lineage>
</organism>
<reference evidence="1 2" key="1">
    <citation type="journal article" date="2014" name="Int. J. Syst. Evol. Microbiol.">
        <title>Complete genome of a new Firmicutes species belonging to the dominant human colonic microbiota ('Ruminococcus bicirculans') reveals two chromosomes and a selective capacity to utilize plant glucans.</title>
        <authorList>
            <consortium name="NISC Comparative Sequencing Program"/>
            <person name="Wegmann U."/>
            <person name="Louis P."/>
            <person name="Goesmann A."/>
            <person name="Henrissat B."/>
            <person name="Duncan S.H."/>
            <person name="Flint H.J."/>
        </authorList>
    </citation>
    <scope>NUCLEOTIDE SEQUENCE [LARGE SCALE GENOMIC DNA]</scope>
    <source>
        <strain evidence="1 2">80/3</strain>
    </source>
</reference>
<dbReference type="RefSeq" id="WP_038672196.1">
    <property type="nucleotide sequence ID" value="NZ_DAWCKT010000082.1"/>
</dbReference>
<evidence type="ECO:0000313" key="2">
    <source>
        <dbReference type="Proteomes" id="UP000027600"/>
    </source>
</evidence>
<gene>
    <name evidence="1" type="ORF">RBI_I01573</name>
</gene>
<proteinExistence type="predicted"/>
<dbReference type="EMBL" id="HF545616">
    <property type="protein sequence ID" value="CCO05275.1"/>
    <property type="molecule type" value="Genomic_DNA"/>
</dbReference>
<accession>A0ABP1WHI9</accession>
<keyword evidence="2" id="KW-1185">Reference proteome</keyword>